<accession>A0A8J9Z0N7</accession>
<dbReference type="GO" id="GO:0008559">
    <property type="term" value="F:ABC-type xenobiotic transporter activity"/>
    <property type="evidence" value="ECO:0007669"/>
    <property type="project" value="UniProtKB-EC"/>
</dbReference>
<keyword evidence="7" id="KW-0813">Transport</keyword>
<dbReference type="CDD" id="cd18599">
    <property type="entry name" value="ABC_6TM_MRP5_8_9_D2"/>
    <property type="match status" value="1"/>
</dbReference>
<feature type="transmembrane region" description="Helical" evidence="31">
    <location>
        <begin position="956"/>
        <end position="980"/>
    </location>
</feature>
<feature type="transmembrane region" description="Helical" evidence="31">
    <location>
        <begin position="281"/>
        <end position="303"/>
    </location>
</feature>
<keyword evidence="14" id="KW-0067">ATP-binding</keyword>
<dbReference type="SMART" id="SM00382">
    <property type="entry name" value="AAA"/>
    <property type="match status" value="2"/>
</dbReference>
<dbReference type="FunFam" id="3.40.50.300:FF:000074">
    <property type="entry name" value="Multidrug resistance-associated protein 5 isoform 1"/>
    <property type="match status" value="1"/>
</dbReference>
<feature type="domain" description="ABC transmembrane type-1" evidence="33">
    <location>
        <begin position="907"/>
        <end position="1198"/>
    </location>
</feature>
<evidence type="ECO:0000256" key="18">
    <source>
        <dbReference type="ARBA" id="ARBA00023136"/>
    </source>
</evidence>
<evidence type="ECO:0000256" key="9">
    <source>
        <dbReference type="ARBA" id="ARBA00022553"/>
    </source>
</evidence>
<feature type="region of interest" description="Disordered" evidence="30">
    <location>
        <begin position="840"/>
        <end position="877"/>
    </location>
</feature>
<comment type="catalytic activity">
    <reaction evidence="21">
        <text>ATP + H2O + xenobioticSide 1 = ADP + phosphate + xenobioticSide 2.</text>
        <dbReference type="EC" id="7.6.2.2"/>
    </reaction>
</comment>
<feature type="transmembrane region" description="Helical" evidence="31">
    <location>
        <begin position="173"/>
        <end position="195"/>
    </location>
</feature>
<evidence type="ECO:0000256" key="31">
    <source>
        <dbReference type="SAM" id="Phobius"/>
    </source>
</evidence>
<evidence type="ECO:0000256" key="12">
    <source>
        <dbReference type="ARBA" id="ARBA00022741"/>
    </source>
</evidence>
<evidence type="ECO:0000256" key="8">
    <source>
        <dbReference type="ARBA" id="ARBA00022475"/>
    </source>
</evidence>
<dbReference type="GO" id="GO:0005524">
    <property type="term" value="F:ATP binding"/>
    <property type="evidence" value="ECO:0007669"/>
    <property type="project" value="UniProtKB-KW"/>
</dbReference>
<evidence type="ECO:0000256" key="1">
    <source>
        <dbReference type="ARBA" id="ARBA00004424"/>
    </source>
</evidence>
<dbReference type="Gene3D" id="3.40.50.300">
    <property type="entry name" value="P-loop containing nucleotide triphosphate hydrolases"/>
    <property type="match status" value="2"/>
</dbReference>
<dbReference type="SUPFAM" id="SSF90123">
    <property type="entry name" value="ABC transporter transmembrane region"/>
    <property type="match status" value="2"/>
</dbReference>
<dbReference type="InterPro" id="IPR003439">
    <property type="entry name" value="ABC_transporter-like_ATP-bd"/>
</dbReference>
<evidence type="ECO:0000256" key="4">
    <source>
        <dbReference type="ARBA" id="ARBA00004608"/>
    </source>
</evidence>
<dbReference type="InterPro" id="IPR003593">
    <property type="entry name" value="AAA+_ATPase"/>
</dbReference>
<evidence type="ECO:0000256" key="10">
    <source>
        <dbReference type="ARBA" id="ARBA00022692"/>
    </source>
</evidence>
<comment type="subcellular location">
    <subcellularLocation>
        <location evidence="1">Apical cell membrane</location>
        <topology evidence="1">Multi-pass membrane protein</topology>
    </subcellularLocation>
    <subcellularLocation>
        <location evidence="3">Basolateral cell membrane</location>
        <topology evidence="3">Multi-pass membrane protein</topology>
    </subcellularLocation>
    <subcellularLocation>
        <location evidence="2">Cytoplasmic granule</location>
    </subcellularLocation>
    <subcellularLocation>
        <location evidence="4">Endosome membrane</location>
    </subcellularLocation>
    <subcellularLocation>
        <location evidence="20">Golgi apparatus lumen</location>
    </subcellularLocation>
</comment>
<keyword evidence="8" id="KW-1003">Cell membrane</keyword>
<keyword evidence="13" id="KW-0967">Endosome</keyword>
<dbReference type="GO" id="GO:0016887">
    <property type="term" value="F:ATP hydrolysis activity"/>
    <property type="evidence" value="ECO:0007669"/>
    <property type="project" value="InterPro"/>
</dbReference>
<keyword evidence="11" id="KW-0677">Repeat</keyword>
<keyword evidence="15" id="KW-1278">Translocase</keyword>
<feature type="region of interest" description="Disordered" evidence="30">
    <location>
        <begin position="24"/>
        <end position="54"/>
    </location>
</feature>
<evidence type="ECO:0000256" key="3">
    <source>
        <dbReference type="ARBA" id="ARBA00004554"/>
    </source>
</evidence>
<evidence type="ECO:0000256" key="14">
    <source>
        <dbReference type="ARBA" id="ARBA00022840"/>
    </source>
</evidence>
<evidence type="ECO:0000256" key="30">
    <source>
        <dbReference type="SAM" id="MobiDB-lite"/>
    </source>
</evidence>
<keyword evidence="19" id="KW-0325">Glycoprotein</keyword>
<evidence type="ECO:0000313" key="35">
    <source>
        <dbReference type="Proteomes" id="UP000838412"/>
    </source>
</evidence>
<dbReference type="EC" id="7.6.2.2" evidence="6"/>
<evidence type="ECO:0000256" key="17">
    <source>
        <dbReference type="ARBA" id="ARBA00023034"/>
    </source>
</evidence>
<dbReference type="PROSITE" id="PS50929">
    <property type="entry name" value="ABC_TM1F"/>
    <property type="match status" value="2"/>
</dbReference>
<feature type="transmembrane region" description="Helical" evidence="31">
    <location>
        <begin position="892"/>
        <end position="914"/>
    </location>
</feature>
<evidence type="ECO:0000256" key="11">
    <source>
        <dbReference type="ARBA" id="ARBA00022737"/>
    </source>
</evidence>
<dbReference type="Proteomes" id="UP000838412">
    <property type="component" value="Chromosome 14"/>
</dbReference>
<evidence type="ECO:0000256" key="21">
    <source>
        <dbReference type="ARBA" id="ARBA00034018"/>
    </source>
</evidence>
<dbReference type="PROSITE" id="PS00211">
    <property type="entry name" value="ABC_TRANSPORTER_1"/>
    <property type="match status" value="2"/>
</dbReference>
<reference evidence="34" key="1">
    <citation type="submission" date="2022-01" db="EMBL/GenBank/DDBJ databases">
        <authorList>
            <person name="Braso-Vives M."/>
        </authorList>
    </citation>
    <scope>NUCLEOTIDE SEQUENCE</scope>
</reference>
<evidence type="ECO:0000256" key="27">
    <source>
        <dbReference type="ARBA" id="ARBA00052963"/>
    </source>
</evidence>
<dbReference type="OrthoDB" id="6500128at2759"/>
<evidence type="ECO:0000256" key="29">
    <source>
        <dbReference type="ARBA" id="ARBA00082793"/>
    </source>
</evidence>
<feature type="compositionally biased region" description="Polar residues" evidence="30">
    <location>
        <begin position="791"/>
        <end position="801"/>
    </location>
</feature>
<comment type="catalytic activity">
    <reaction evidence="23">
        <text>N-acetyl-L-aspartyl-L-glutamate(in) + ATP + H2O = N-acetyl-L-aspartyl-L-glutamate(out) + ADP + phosphate + H(+)</text>
        <dbReference type="Rhea" id="RHEA:66728"/>
        <dbReference type="ChEBI" id="CHEBI:15377"/>
        <dbReference type="ChEBI" id="CHEBI:15378"/>
        <dbReference type="ChEBI" id="CHEBI:30616"/>
        <dbReference type="ChEBI" id="CHEBI:43474"/>
        <dbReference type="ChEBI" id="CHEBI:76931"/>
        <dbReference type="ChEBI" id="CHEBI:456216"/>
    </reaction>
    <physiologicalReaction direction="left-to-right" evidence="23">
        <dbReference type="Rhea" id="RHEA:66729"/>
    </physiologicalReaction>
</comment>
<dbReference type="CDD" id="cd03250">
    <property type="entry name" value="ABCC_MRP_domain1"/>
    <property type="match status" value="1"/>
</dbReference>
<dbReference type="InterPro" id="IPR050173">
    <property type="entry name" value="ABC_transporter_C-like"/>
</dbReference>
<proteinExistence type="inferred from homology"/>
<dbReference type="Pfam" id="PF00664">
    <property type="entry name" value="ABC_membrane"/>
    <property type="match status" value="2"/>
</dbReference>
<feature type="domain" description="ABC transmembrane type-1" evidence="33">
    <location>
        <begin position="175"/>
        <end position="453"/>
    </location>
</feature>
<evidence type="ECO:0000259" key="32">
    <source>
        <dbReference type="PROSITE" id="PS50893"/>
    </source>
</evidence>
<dbReference type="EMBL" id="OV696699">
    <property type="protein sequence ID" value="CAH1245024.1"/>
    <property type="molecule type" value="Genomic_DNA"/>
</dbReference>
<evidence type="ECO:0000259" key="33">
    <source>
        <dbReference type="PROSITE" id="PS50929"/>
    </source>
</evidence>
<evidence type="ECO:0000256" key="20">
    <source>
        <dbReference type="ARBA" id="ARBA00023769"/>
    </source>
</evidence>
<evidence type="ECO:0000256" key="13">
    <source>
        <dbReference type="ARBA" id="ARBA00022753"/>
    </source>
</evidence>
<comment type="catalytic activity">
    <reaction evidence="27">
        <text>3',5'-cyclic GMP(in) + ATP + H2O = 3',5'-cyclic GMP(out) + ADP + phosphate + H(+)</text>
        <dbReference type="Rhea" id="RHEA:66188"/>
        <dbReference type="ChEBI" id="CHEBI:15377"/>
        <dbReference type="ChEBI" id="CHEBI:15378"/>
        <dbReference type="ChEBI" id="CHEBI:30616"/>
        <dbReference type="ChEBI" id="CHEBI:43474"/>
        <dbReference type="ChEBI" id="CHEBI:57746"/>
        <dbReference type="ChEBI" id="CHEBI:456216"/>
    </reaction>
    <physiologicalReaction direction="left-to-right" evidence="27">
        <dbReference type="Rhea" id="RHEA:66189"/>
    </physiologicalReaction>
</comment>
<dbReference type="InterPro" id="IPR017871">
    <property type="entry name" value="ABC_transporter-like_CS"/>
</dbReference>
<keyword evidence="16 31" id="KW-1133">Transmembrane helix</keyword>
<evidence type="ECO:0000256" key="24">
    <source>
        <dbReference type="ARBA" id="ARBA00051604"/>
    </source>
</evidence>
<dbReference type="PANTHER" id="PTHR24223">
    <property type="entry name" value="ATP-BINDING CASSETTE SUB-FAMILY C"/>
    <property type="match status" value="1"/>
</dbReference>
<feature type="transmembrane region" description="Helical" evidence="31">
    <location>
        <begin position="389"/>
        <end position="413"/>
    </location>
</feature>
<name>A0A8J9Z0N7_BRALA</name>
<evidence type="ECO:0000256" key="5">
    <source>
        <dbReference type="ARBA" id="ARBA00009726"/>
    </source>
</evidence>
<comment type="catalytic activity">
    <reaction evidence="26">
        <text>N-acetyl-L-aspartate(in) + ATP + H2O = N-acetyl-L-aspartate(out) + ADP + phosphate + H(+)</text>
        <dbReference type="Rhea" id="RHEA:66744"/>
        <dbReference type="ChEBI" id="CHEBI:15377"/>
        <dbReference type="ChEBI" id="CHEBI:15378"/>
        <dbReference type="ChEBI" id="CHEBI:16953"/>
        <dbReference type="ChEBI" id="CHEBI:30616"/>
        <dbReference type="ChEBI" id="CHEBI:43474"/>
        <dbReference type="ChEBI" id="CHEBI:456216"/>
    </reaction>
    <physiologicalReaction direction="left-to-right" evidence="26">
        <dbReference type="Rhea" id="RHEA:66745"/>
    </physiologicalReaction>
</comment>
<dbReference type="Gene3D" id="1.20.1560.10">
    <property type="entry name" value="ABC transporter type 1, transmembrane domain"/>
    <property type="match status" value="2"/>
</dbReference>
<feature type="compositionally biased region" description="Acidic residues" evidence="30">
    <location>
        <begin position="543"/>
        <end position="552"/>
    </location>
</feature>
<dbReference type="SUPFAM" id="SSF52540">
    <property type="entry name" value="P-loop containing nucleoside triphosphate hydrolases"/>
    <property type="match status" value="2"/>
</dbReference>
<feature type="compositionally biased region" description="Basic residues" evidence="30">
    <location>
        <begin position="528"/>
        <end position="537"/>
    </location>
</feature>
<dbReference type="GO" id="GO:0010008">
    <property type="term" value="C:endosome membrane"/>
    <property type="evidence" value="ECO:0007669"/>
    <property type="project" value="UniProtKB-SubCell"/>
</dbReference>
<evidence type="ECO:0000256" key="25">
    <source>
        <dbReference type="ARBA" id="ARBA00052576"/>
    </source>
</evidence>
<feature type="transmembrane region" description="Helical" evidence="31">
    <location>
        <begin position="211"/>
        <end position="236"/>
    </location>
</feature>
<dbReference type="FunFam" id="1.20.1560.10:FF:000015">
    <property type="entry name" value="multidrug resistance-associated protein 5 isoform X1"/>
    <property type="match status" value="1"/>
</dbReference>
<evidence type="ECO:0000256" key="2">
    <source>
        <dbReference type="ARBA" id="ARBA00004463"/>
    </source>
</evidence>
<keyword evidence="10 31" id="KW-0812">Transmembrane</keyword>
<feature type="compositionally biased region" description="Basic and acidic residues" evidence="30">
    <location>
        <begin position="497"/>
        <end position="511"/>
    </location>
</feature>
<dbReference type="PROSITE" id="PS50893">
    <property type="entry name" value="ABC_TRANSPORTER_2"/>
    <property type="match status" value="2"/>
</dbReference>
<keyword evidence="35" id="KW-1185">Reference proteome</keyword>
<feature type="region of interest" description="Disordered" evidence="30">
    <location>
        <begin position="789"/>
        <end position="824"/>
    </location>
</feature>
<evidence type="ECO:0000256" key="6">
    <source>
        <dbReference type="ARBA" id="ARBA00012191"/>
    </source>
</evidence>
<keyword evidence="18 31" id="KW-0472">Membrane</keyword>
<dbReference type="CDD" id="cd03244">
    <property type="entry name" value="ABCC_MRP_domain2"/>
    <property type="match status" value="1"/>
</dbReference>
<evidence type="ECO:0000256" key="16">
    <source>
        <dbReference type="ARBA" id="ARBA00022989"/>
    </source>
</evidence>
<dbReference type="GO" id="GO:0016323">
    <property type="term" value="C:basolateral plasma membrane"/>
    <property type="evidence" value="ECO:0007669"/>
    <property type="project" value="UniProtKB-SubCell"/>
</dbReference>
<evidence type="ECO:0000256" key="23">
    <source>
        <dbReference type="ARBA" id="ARBA00050745"/>
    </source>
</evidence>
<comment type="catalytic activity">
    <reaction evidence="22">
        <text>(2S)-2-[5-amino-1-(beta-D-ribosyl)imidazole-4-carboxamido]succinate(in) + ATP + H2O = (2S)-2-[5-amino-1-(beta-D-ribosyl)imidazole-4-carboxamido]succinate(out) + ADP + phosphate + H(+)</text>
        <dbReference type="Rhea" id="RHEA:66752"/>
        <dbReference type="ChEBI" id="CHEBI:15377"/>
        <dbReference type="ChEBI" id="CHEBI:15378"/>
        <dbReference type="ChEBI" id="CHEBI:30616"/>
        <dbReference type="ChEBI" id="CHEBI:43474"/>
        <dbReference type="ChEBI" id="CHEBI:167466"/>
        <dbReference type="ChEBI" id="CHEBI:456216"/>
    </reaction>
    <physiologicalReaction direction="left-to-right" evidence="22">
        <dbReference type="Rhea" id="RHEA:66753"/>
    </physiologicalReaction>
</comment>
<keyword evidence="17" id="KW-0333">Golgi apparatus</keyword>
<dbReference type="FunFam" id="3.40.50.300:FF:000605">
    <property type="entry name" value="multidrug resistance-associated protein 5 isoform X1"/>
    <property type="match status" value="1"/>
</dbReference>
<dbReference type="PANTHER" id="PTHR24223:SF447">
    <property type="entry name" value="MULTIDRUG RESISTANCE-ASSOCIATED PROTEIN 5"/>
    <property type="match status" value="1"/>
</dbReference>
<comment type="similarity">
    <text evidence="5">Belongs to the ABC transporter superfamily. ABCC family. Conjugate transporter (TC 3.A.1.208) subfamily.</text>
</comment>
<feature type="compositionally biased region" description="Gly residues" evidence="30">
    <location>
        <begin position="517"/>
        <end position="526"/>
    </location>
</feature>
<dbReference type="GO" id="GO:0005796">
    <property type="term" value="C:Golgi lumen"/>
    <property type="evidence" value="ECO:0007669"/>
    <property type="project" value="UniProtKB-SubCell"/>
</dbReference>
<dbReference type="FunFam" id="1.20.1560.10:FF:000012">
    <property type="entry name" value="ATP binding cassette subfamily C member 5"/>
    <property type="match status" value="1"/>
</dbReference>
<evidence type="ECO:0000256" key="26">
    <source>
        <dbReference type="ARBA" id="ARBA00052708"/>
    </source>
</evidence>
<feature type="transmembrane region" description="Helical" evidence="31">
    <location>
        <begin position="309"/>
        <end position="330"/>
    </location>
</feature>
<feature type="transmembrane region" description="Helical" evidence="31">
    <location>
        <begin position="1054"/>
        <end position="1075"/>
    </location>
</feature>
<evidence type="ECO:0000256" key="28">
    <source>
        <dbReference type="ARBA" id="ARBA00069159"/>
    </source>
</evidence>
<feature type="compositionally biased region" description="Basic and acidic residues" evidence="30">
    <location>
        <begin position="861"/>
        <end position="877"/>
    </location>
</feature>
<feature type="domain" description="ABC transporter" evidence="32">
    <location>
        <begin position="545"/>
        <end position="765"/>
    </location>
</feature>
<comment type="catalytic activity">
    <reaction evidence="25">
        <text>N-acetyl-L-aspartyl-L-glutamyl-L-glutamate(in) + ATP + H2O = N-acetyl-L-aspartyl-L-glutamyl-L-glutamate(out) + ADP + phosphate + H(+)</text>
        <dbReference type="Rhea" id="RHEA:66732"/>
        <dbReference type="ChEBI" id="CHEBI:15377"/>
        <dbReference type="ChEBI" id="CHEBI:15378"/>
        <dbReference type="ChEBI" id="CHEBI:30616"/>
        <dbReference type="ChEBI" id="CHEBI:43474"/>
        <dbReference type="ChEBI" id="CHEBI:76935"/>
        <dbReference type="ChEBI" id="CHEBI:456216"/>
    </reaction>
    <physiologicalReaction direction="left-to-right" evidence="25">
        <dbReference type="Rhea" id="RHEA:66733"/>
    </physiologicalReaction>
</comment>
<dbReference type="CDD" id="cd18592">
    <property type="entry name" value="ABC_6TM_MRP5_8_9_D1"/>
    <property type="match status" value="1"/>
</dbReference>
<feature type="region of interest" description="Disordered" evidence="30">
    <location>
        <begin position="497"/>
        <end position="555"/>
    </location>
</feature>
<gene>
    <name evidence="34" type="primary">ABCC5</name>
    <name evidence="34" type="ORF">BLAG_LOCUS7496</name>
</gene>
<dbReference type="Pfam" id="PF00005">
    <property type="entry name" value="ABC_tran"/>
    <property type="match status" value="2"/>
</dbReference>
<feature type="domain" description="ABC transporter" evidence="32">
    <location>
        <begin position="1236"/>
        <end position="1470"/>
    </location>
</feature>
<feature type="compositionally biased region" description="Polar residues" evidence="30">
    <location>
        <begin position="813"/>
        <end position="824"/>
    </location>
</feature>
<evidence type="ECO:0000313" key="34">
    <source>
        <dbReference type="EMBL" id="CAH1245024.1"/>
    </source>
</evidence>
<evidence type="ECO:0000256" key="22">
    <source>
        <dbReference type="ARBA" id="ARBA00050661"/>
    </source>
</evidence>
<keyword evidence="12" id="KW-0547">Nucleotide-binding</keyword>
<feature type="compositionally biased region" description="Basic residues" evidence="30">
    <location>
        <begin position="802"/>
        <end position="812"/>
    </location>
</feature>
<keyword evidence="9" id="KW-0597">Phosphoprotein</keyword>
<organism evidence="34 35">
    <name type="scientific">Branchiostoma lanceolatum</name>
    <name type="common">Common lancelet</name>
    <name type="synonym">Amphioxus lanceolatum</name>
    <dbReference type="NCBI Taxonomy" id="7740"/>
    <lineage>
        <taxon>Eukaryota</taxon>
        <taxon>Metazoa</taxon>
        <taxon>Chordata</taxon>
        <taxon>Cephalochordata</taxon>
        <taxon>Leptocardii</taxon>
        <taxon>Amphioxiformes</taxon>
        <taxon>Branchiostomatidae</taxon>
        <taxon>Branchiostoma</taxon>
    </lineage>
</organism>
<dbReference type="InterPro" id="IPR011527">
    <property type="entry name" value="ABC1_TM_dom"/>
</dbReference>
<sequence>MVESPCTKSDTNFGCSNKVCSEGNGSVTNPPVTRAGENGHHAVNGGTATPTQASTANLVETPPVDIKGKSKGSKYSESMKILIPFRPTKKGKTFPTDQSGLFSNIYSGWMNSIVWKATKGKLQDSDIYDLAPNDASDSASQRLWKLWQEEVQAQGIEKASYYKVMLRSIRTRWILASIVLFLCLMCSFVSASVIIKELLAYAEATNPNINVGIALVCGMLCTELFRVMAISLVFVLNYRTGIRLMGGSLSLVFNKILRLRSLKDKSVGELVNLLSNDGMRLYEFVAFGNFIINTPLLFIPGTIYTCIILGPWALLGVFTFLLFLPLQGLFGKIVAVIRRKCVRVTDKRVRMMSEMLTSVKLIKMYAWERPFAKTISGIRAHERKMLETAGFVQAMSFAVTPAVPVIAAVLSFIGHTLSGNNLTPAQAFTVVSVFNSLRFGLALLPFAVRALGESAIAAARIKSILVMEELEPYKDKPSDRNNAVEITAATFGWDALDGKGEEKRAKEKDSGKMQNGGPPGGRGPPGKNGKKGKKGKKGKDAEDKPEEEEEEEKDKTIPILFDIDLTLPKGSLLGVCGGVGSGKSSLISGILAQMRLLKGKVATDGNYAYVAQQAWILNSSVRDNILFGQPFDKEKYDRVCYACSLLPDFKQLPDGDQTEIGERGVNISGGQKQRVSLARALYADRDIYLLDDPLSAVDAHVGKHIFNNYVKKELKDKTVLFVTHQLQYLSDCDEIIVFNDGRITEKGKHRQLMNLNGEYANLILNFHEDEDDDEDAGVIIEQEDVVIETESPLQRNPSVQRSLRRRDSKRASQRSFQRQDSVRGSMNLKRSYSIRSVHSTASEAAGHIEEPPEREDFDPEPEGKEKGKKEEDPKKLVTEEEKYKGTVAWGTYWSYVKAGGGIIVCSLTMLLFILNTATQVFANWWLTYWINQGSGVPLNQSDPSTSNVTEHPQLNFYILIYGMSVVGLIVTAVIKGFFYVKVTLGASSSMHDSVFASIFRCPMKFFDVTPTGRILNRFSRDLDEIDVRLPLTMQLFLDNVWVVLASILNVCIVFPWFLVALVPLGIMFALVNIFFRHIIRELKRFDNVRRSPWFSHVTASIQGLSTIHAYHKNGDVMNRFTTLMDNNNAAFLMYHFSTRWLAVRLDTVALSINVLAALMVVLFQGQIPPSWAGLALSYAIQTSGLLQLTVRMASETESRFTCVERITHYADNLEQEAPEQIKEADPGESWPDQGVVQFDRYQMRYRESLPLVLKDVQCNIRPRESVGIVGRTGSGKSSLGVALFRLVEPTDGSILIDGVDISKIGLQSLRSKLAIIPQDPVLFVGTVRYNLDPFNQYKDPELWRALERTYMKDAISGLDKQLEAPVVENGENFSVGERQLICMARALLRNSKIILLDEATAAIDSETDSLIQKTIHEAFTDCTMLTIAHRLNTVLNSDRIMVMEDGKLVEFETPAALMSDPNSRFSAMMAATGSDVNKYLANNPVSALPDVEEADEEENTKL</sequence>
<dbReference type="InterPro" id="IPR036640">
    <property type="entry name" value="ABC1_TM_sf"/>
</dbReference>
<evidence type="ECO:0000256" key="7">
    <source>
        <dbReference type="ARBA" id="ARBA00022448"/>
    </source>
</evidence>
<evidence type="ECO:0000256" key="15">
    <source>
        <dbReference type="ARBA" id="ARBA00022967"/>
    </source>
</evidence>
<evidence type="ECO:0000256" key="19">
    <source>
        <dbReference type="ARBA" id="ARBA00023180"/>
    </source>
</evidence>
<dbReference type="GO" id="GO:0016324">
    <property type="term" value="C:apical plasma membrane"/>
    <property type="evidence" value="ECO:0007669"/>
    <property type="project" value="UniProtKB-SubCell"/>
</dbReference>
<comment type="catalytic activity">
    <reaction evidence="24">
        <text>3',5'-cyclic AMP(in) + ATP + H2O = 3',5'-cyclic AMP(out) + ADP + phosphate + H(+)</text>
        <dbReference type="Rhea" id="RHEA:66184"/>
        <dbReference type="ChEBI" id="CHEBI:15377"/>
        <dbReference type="ChEBI" id="CHEBI:15378"/>
        <dbReference type="ChEBI" id="CHEBI:30616"/>
        <dbReference type="ChEBI" id="CHEBI:43474"/>
        <dbReference type="ChEBI" id="CHEBI:58165"/>
        <dbReference type="ChEBI" id="CHEBI:456216"/>
    </reaction>
    <physiologicalReaction direction="left-to-right" evidence="24">
        <dbReference type="Rhea" id="RHEA:66185"/>
    </physiologicalReaction>
</comment>
<protein>
    <recommendedName>
        <fullName evidence="28">ATP-binding cassette sub-family C member 5</fullName>
        <ecNumber evidence="6">7.6.2.2</ecNumber>
    </recommendedName>
    <alternativeName>
        <fullName evidence="29">Multidrug resistance-associated protein 5</fullName>
    </alternativeName>
</protein>
<dbReference type="InterPro" id="IPR027417">
    <property type="entry name" value="P-loop_NTPase"/>
</dbReference>
<feature type="transmembrane region" description="Helical" evidence="31">
    <location>
        <begin position="1141"/>
        <end position="1165"/>
    </location>
</feature>